<evidence type="ECO:0000259" key="2">
    <source>
        <dbReference type="Pfam" id="PF13439"/>
    </source>
</evidence>
<proteinExistence type="predicted"/>
<sequence>MAVRGNNLFIVFLDRASESGRDAEFESSFLAELDQYRVGYGFLGRACRKNPLKGCLALARFRRRFRPDVIHSHLYYGAVFSLLQLGVPHVYTHHNIKLKTSRWLYRLLDIRTKAYVGICQACETLLSQVTRRQVIRIDNGVSLTRIIKKRDYKFGSSVKLVCVGTLGEQKNHSLLFNALARLPDLDFTLTVAGEGAKKNELLEMVLALGIDNKVSFIGNFNNVKQLLHDSDLFVMSSAWEGLPIAQIEATLTGLPVLVTNVGGCAEIVQQVGNGLVAEVELDDYAEKLKRLIVDEALRLSCHQSALENAGHYTVDNAVDGHLALYERLTHRLAAHA</sequence>
<evidence type="ECO:0000313" key="3">
    <source>
        <dbReference type="EMBL" id="MCG6656333.1"/>
    </source>
</evidence>
<organism evidence="3 4">
    <name type="scientific">Billgrantia campisalis</name>
    <dbReference type="NCBI Taxonomy" id="74661"/>
    <lineage>
        <taxon>Bacteria</taxon>
        <taxon>Pseudomonadati</taxon>
        <taxon>Pseudomonadota</taxon>
        <taxon>Gammaproteobacteria</taxon>
        <taxon>Oceanospirillales</taxon>
        <taxon>Halomonadaceae</taxon>
        <taxon>Billgrantia</taxon>
    </lineage>
</organism>
<evidence type="ECO:0000259" key="1">
    <source>
        <dbReference type="Pfam" id="PF00534"/>
    </source>
</evidence>
<dbReference type="PANTHER" id="PTHR12526">
    <property type="entry name" value="GLYCOSYLTRANSFERASE"/>
    <property type="match status" value="1"/>
</dbReference>
<dbReference type="Proteomes" id="UP000814385">
    <property type="component" value="Unassembled WGS sequence"/>
</dbReference>
<dbReference type="CDD" id="cd03801">
    <property type="entry name" value="GT4_PimA-like"/>
    <property type="match status" value="1"/>
</dbReference>
<feature type="domain" description="Glycosyl transferase family 1" evidence="1">
    <location>
        <begin position="155"/>
        <end position="305"/>
    </location>
</feature>
<accession>A0ABS9P3H1</accession>
<comment type="caution">
    <text evidence="3">The sequence shown here is derived from an EMBL/GenBank/DDBJ whole genome shotgun (WGS) entry which is preliminary data.</text>
</comment>
<evidence type="ECO:0000313" key="4">
    <source>
        <dbReference type="Proteomes" id="UP000814385"/>
    </source>
</evidence>
<dbReference type="Pfam" id="PF00534">
    <property type="entry name" value="Glycos_transf_1"/>
    <property type="match status" value="1"/>
</dbReference>
<dbReference type="Gene3D" id="3.40.50.2000">
    <property type="entry name" value="Glycogen Phosphorylase B"/>
    <property type="match status" value="2"/>
</dbReference>
<dbReference type="InterPro" id="IPR001296">
    <property type="entry name" value="Glyco_trans_1"/>
</dbReference>
<keyword evidence="4" id="KW-1185">Reference proteome</keyword>
<dbReference type="Pfam" id="PF13439">
    <property type="entry name" value="Glyco_transf_4"/>
    <property type="match status" value="1"/>
</dbReference>
<dbReference type="SUPFAM" id="SSF53756">
    <property type="entry name" value="UDP-Glycosyltransferase/glycogen phosphorylase"/>
    <property type="match status" value="1"/>
</dbReference>
<name>A0ABS9P3H1_9GAMM</name>
<dbReference type="InterPro" id="IPR028098">
    <property type="entry name" value="Glyco_trans_4-like_N"/>
</dbReference>
<reference evidence="3 4" key="1">
    <citation type="submission" date="2020-05" db="EMBL/GenBank/DDBJ databases">
        <title>Comparative genomic analysis of denitrifying bacteria from Halomonas genus.</title>
        <authorList>
            <person name="Wang L."/>
            <person name="Shao Z."/>
        </authorList>
    </citation>
    <scope>NUCLEOTIDE SEQUENCE [LARGE SCALE GENOMIC DNA]</scope>
    <source>
        <strain evidence="3 4">A4</strain>
    </source>
</reference>
<protein>
    <submittedName>
        <fullName evidence="3">Glycosyltransferase family 4 protein</fullName>
    </submittedName>
</protein>
<gene>
    <name evidence="3" type="ORF">HOP52_00885</name>
</gene>
<feature type="domain" description="Glycosyltransferase subfamily 4-like N-terminal" evidence="2">
    <location>
        <begin position="40"/>
        <end position="145"/>
    </location>
</feature>
<dbReference type="EMBL" id="JABFUC010000001">
    <property type="protein sequence ID" value="MCG6656333.1"/>
    <property type="molecule type" value="Genomic_DNA"/>
</dbReference>